<keyword evidence="1" id="KW-1134">Transmembrane beta strand</keyword>
<comment type="subcellular location">
    <subcellularLocation>
        <location evidence="1">Cell outer membrane</location>
        <topology evidence="1">Multi-pass membrane protein</topology>
    </subcellularLocation>
</comment>
<keyword evidence="1" id="KW-0813">Transport</keyword>
<comment type="similarity">
    <text evidence="1">Belongs to the TonB-dependent receptor family.</text>
</comment>
<dbReference type="InterPro" id="IPR012910">
    <property type="entry name" value="Plug_dom"/>
</dbReference>
<keyword evidence="1" id="KW-0998">Cell outer membrane</keyword>
<name>A0ABS8A2Q5_9FLAO</name>
<keyword evidence="3" id="KW-0675">Receptor</keyword>
<evidence type="ECO:0000313" key="4">
    <source>
        <dbReference type="Proteomes" id="UP000618240"/>
    </source>
</evidence>
<dbReference type="SUPFAM" id="SSF56935">
    <property type="entry name" value="Porins"/>
    <property type="match status" value="1"/>
</dbReference>
<sequence>MKITIPTPCHENWEAMTREEKGRFCSVCSKTVRDFTAAPDDEIIDVFSNTTEEICGNFYESQLNRNLQYSYINSVFVKFAVGFILTTGGLVSVQAQQHVANDTLQVAALDEVVVVSAFGQPKYKKEMLGSITVVPGEVMNKVQNGNPKAEVVIVKDLQINQTPQNVNNTIRIGGANSSLRGDLKPLVVLNGKIVDFENLQELDPDLIKTMNILKGSSATALYGSKAQNGVILVTTKKKWKSRK</sequence>
<gene>
    <name evidence="3" type="ORF">JI747_013030</name>
</gene>
<dbReference type="Pfam" id="PF07715">
    <property type="entry name" value="Plug"/>
    <property type="match status" value="1"/>
</dbReference>
<dbReference type="NCBIfam" id="TIGR04057">
    <property type="entry name" value="SusC_RagA_signa"/>
    <property type="match status" value="1"/>
</dbReference>
<dbReference type="Proteomes" id="UP000618240">
    <property type="component" value="Unassembled WGS sequence"/>
</dbReference>
<comment type="caution">
    <text evidence="3">The sequence shown here is derived from an EMBL/GenBank/DDBJ whole genome shotgun (WGS) entry which is preliminary data.</text>
</comment>
<keyword evidence="1" id="KW-0812">Transmembrane</keyword>
<dbReference type="InterPro" id="IPR023997">
    <property type="entry name" value="TonB-dep_OMP_SusC/RagA_CS"/>
</dbReference>
<dbReference type="RefSeq" id="WP_225689330.1">
    <property type="nucleotide sequence ID" value="NZ_JAERSE020000003.1"/>
</dbReference>
<dbReference type="EMBL" id="JAERSE020000003">
    <property type="protein sequence ID" value="MCA6068112.1"/>
    <property type="molecule type" value="Genomic_DNA"/>
</dbReference>
<dbReference type="Gene3D" id="2.170.130.10">
    <property type="entry name" value="TonB-dependent receptor, plug domain"/>
    <property type="match status" value="1"/>
</dbReference>
<keyword evidence="1" id="KW-0472">Membrane</keyword>
<dbReference type="InterPro" id="IPR039426">
    <property type="entry name" value="TonB-dep_rcpt-like"/>
</dbReference>
<evidence type="ECO:0000256" key="1">
    <source>
        <dbReference type="PROSITE-ProRule" id="PRU01360"/>
    </source>
</evidence>
<dbReference type="InterPro" id="IPR037066">
    <property type="entry name" value="Plug_dom_sf"/>
</dbReference>
<organism evidence="3 4">
    <name type="scientific">Chryseobacterium tagetis</name>
    <dbReference type="NCBI Taxonomy" id="2801334"/>
    <lineage>
        <taxon>Bacteria</taxon>
        <taxon>Pseudomonadati</taxon>
        <taxon>Bacteroidota</taxon>
        <taxon>Flavobacteriia</taxon>
        <taxon>Flavobacteriales</taxon>
        <taxon>Weeksellaceae</taxon>
        <taxon>Chryseobacterium group</taxon>
        <taxon>Chryseobacterium</taxon>
    </lineage>
</organism>
<accession>A0ABS8A2Q5</accession>
<evidence type="ECO:0000313" key="3">
    <source>
        <dbReference type="EMBL" id="MCA6068112.1"/>
    </source>
</evidence>
<evidence type="ECO:0000259" key="2">
    <source>
        <dbReference type="Pfam" id="PF07715"/>
    </source>
</evidence>
<keyword evidence="4" id="KW-1185">Reference proteome</keyword>
<dbReference type="PROSITE" id="PS52016">
    <property type="entry name" value="TONB_DEPENDENT_REC_3"/>
    <property type="match status" value="1"/>
</dbReference>
<feature type="domain" description="TonB-dependent receptor plug" evidence="2">
    <location>
        <begin position="124"/>
        <end position="230"/>
    </location>
</feature>
<protein>
    <submittedName>
        <fullName evidence="3">TonB-dependent receptor plug domain-containing protein</fullName>
    </submittedName>
</protein>
<proteinExistence type="inferred from homology"/>
<reference evidence="3 4" key="1">
    <citation type="submission" date="2021-09" db="EMBL/GenBank/DDBJ databases">
        <title>Genome sequencing and assembly of Chryseobacterium sp. RG1.</title>
        <authorList>
            <person name="Chhetri G."/>
        </authorList>
    </citation>
    <scope>NUCLEOTIDE SEQUENCE [LARGE SCALE GENOMIC DNA]</scope>
    <source>
        <strain evidence="3 4">RG1</strain>
    </source>
</reference>